<dbReference type="AlphaFoldDB" id="A0A6A3ZMW4"/>
<feature type="region of interest" description="Disordered" evidence="2">
    <location>
        <begin position="157"/>
        <end position="267"/>
    </location>
</feature>
<gene>
    <name evidence="4" type="ORF">PF001_g516</name>
    <name evidence="3" type="ORF">PF005_g570</name>
</gene>
<dbReference type="Proteomes" id="UP000437068">
    <property type="component" value="Unassembled WGS sequence"/>
</dbReference>
<feature type="coiled-coil region" evidence="1">
    <location>
        <begin position="399"/>
        <end position="426"/>
    </location>
</feature>
<evidence type="ECO:0000313" key="4">
    <source>
        <dbReference type="EMBL" id="KAE9330175.1"/>
    </source>
</evidence>
<keyword evidence="5" id="KW-1185">Reference proteome</keyword>
<sequence length="460" mass="50666">MHVASLTTAGATGDEGEPCTMSLTSSATYRLRESLAATARLLEDFGREQQHITDLKTYRDCCRQLVTYMAAQMDTSPGFMDQMEHVIRASYCNSTMVTESLWVRYDGSTQSADTDAQRASVPHTPAHQGRAIKTDTATDNAVTVTPLAVANASVTGLRPTCSPHVDLTSTPPTVGRAGKRQSRMQESQESKRPWHIVARNLYGAGRLDCDENGDEDEGVLESTKESETETETETDEQESNEPAQTTQKKSKGGGAGIAWPCAGDDPMKRTPAYKQRLKTAVTLIDAENCSPPPEMVCTRGCERVRSRMCETHRTQGGNAMPCHNGMCCIWRDIDTHTVRCQNSQCEFKNSVGLRQTMHDIQQNEFKLKATRDKLLATRAMFHGVGAGSDGAQGRCGSSAPQLESKLNKLKVKCTKLEDVVAFHKERARTFRDDLTAIGTNGTSDELPNFRSHYAKKRSRE</sequence>
<dbReference type="Proteomes" id="UP000433483">
    <property type="component" value="Unassembled WGS sequence"/>
</dbReference>
<feature type="region of interest" description="Disordered" evidence="2">
    <location>
        <begin position="436"/>
        <end position="460"/>
    </location>
</feature>
<accession>A0A6A3ZMW4</accession>
<proteinExistence type="predicted"/>
<evidence type="ECO:0000313" key="6">
    <source>
        <dbReference type="Proteomes" id="UP000437068"/>
    </source>
</evidence>
<feature type="compositionally biased region" description="Acidic residues" evidence="2">
    <location>
        <begin position="210"/>
        <end position="219"/>
    </location>
</feature>
<protein>
    <submittedName>
        <fullName evidence="3">Uncharacterized protein</fullName>
    </submittedName>
</protein>
<dbReference type="EMBL" id="QXGE01000010">
    <property type="protein sequence ID" value="KAE9330175.1"/>
    <property type="molecule type" value="Genomic_DNA"/>
</dbReference>
<keyword evidence="1" id="KW-0175">Coiled coil</keyword>
<reference evidence="5 6" key="1">
    <citation type="submission" date="2018-08" db="EMBL/GenBank/DDBJ databases">
        <title>Genomic investigation of the strawberry pathogen Phytophthora fragariae indicates pathogenicity is determined by transcriptional variation in three key races.</title>
        <authorList>
            <person name="Adams T.M."/>
            <person name="Armitage A.D."/>
            <person name="Sobczyk M.K."/>
            <person name="Bates H.J."/>
            <person name="Dunwell J.M."/>
            <person name="Nellist C.F."/>
            <person name="Harrison R.J."/>
        </authorList>
    </citation>
    <scope>NUCLEOTIDE SEQUENCE [LARGE SCALE GENOMIC DNA]</scope>
    <source>
        <strain evidence="4 6">A4</strain>
        <strain evidence="3 5">NOV-27</strain>
    </source>
</reference>
<organism evidence="3 5">
    <name type="scientific">Phytophthora fragariae</name>
    <dbReference type="NCBI Taxonomy" id="53985"/>
    <lineage>
        <taxon>Eukaryota</taxon>
        <taxon>Sar</taxon>
        <taxon>Stramenopiles</taxon>
        <taxon>Oomycota</taxon>
        <taxon>Peronosporomycetes</taxon>
        <taxon>Peronosporales</taxon>
        <taxon>Peronosporaceae</taxon>
        <taxon>Phytophthora</taxon>
    </lineage>
</organism>
<evidence type="ECO:0000313" key="3">
    <source>
        <dbReference type="EMBL" id="KAE9237602.1"/>
    </source>
</evidence>
<evidence type="ECO:0000313" key="5">
    <source>
        <dbReference type="Proteomes" id="UP000433483"/>
    </source>
</evidence>
<feature type="compositionally biased region" description="Acidic residues" evidence="2">
    <location>
        <begin position="228"/>
        <end position="239"/>
    </location>
</feature>
<dbReference type="EMBL" id="QXGB01000012">
    <property type="protein sequence ID" value="KAE9237602.1"/>
    <property type="molecule type" value="Genomic_DNA"/>
</dbReference>
<evidence type="ECO:0000256" key="2">
    <source>
        <dbReference type="SAM" id="MobiDB-lite"/>
    </source>
</evidence>
<comment type="caution">
    <text evidence="3">The sequence shown here is derived from an EMBL/GenBank/DDBJ whole genome shotgun (WGS) entry which is preliminary data.</text>
</comment>
<evidence type="ECO:0000256" key="1">
    <source>
        <dbReference type="SAM" id="Coils"/>
    </source>
</evidence>
<dbReference type="OrthoDB" id="106432at2759"/>
<name>A0A6A3ZMW4_9STRA</name>